<dbReference type="RefSeq" id="WP_300959988.1">
    <property type="nucleotide sequence ID" value="NZ_JAUHJR010000002.1"/>
</dbReference>
<proteinExistence type="predicted"/>
<evidence type="ECO:0000256" key="1">
    <source>
        <dbReference type="SAM" id="MobiDB-lite"/>
    </source>
</evidence>
<name>A0ABT8ESH5_9ACTN</name>
<accession>A0ABT8ESH5</accession>
<evidence type="ECO:0000313" key="2">
    <source>
        <dbReference type="EMBL" id="MDN4161107.1"/>
    </source>
</evidence>
<organism evidence="2 3">
    <name type="scientific">Nocardioides abyssi</name>
    <dbReference type="NCBI Taxonomy" id="3058370"/>
    <lineage>
        <taxon>Bacteria</taxon>
        <taxon>Bacillati</taxon>
        <taxon>Actinomycetota</taxon>
        <taxon>Actinomycetes</taxon>
        <taxon>Propionibacteriales</taxon>
        <taxon>Nocardioidaceae</taxon>
        <taxon>Nocardioides</taxon>
    </lineage>
</organism>
<protein>
    <submittedName>
        <fullName evidence="2">Uncharacterized protein</fullName>
    </submittedName>
</protein>
<gene>
    <name evidence="2" type="ORF">QWY29_07030</name>
</gene>
<dbReference type="Proteomes" id="UP001168537">
    <property type="component" value="Unassembled WGS sequence"/>
</dbReference>
<reference evidence="2" key="1">
    <citation type="submission" date="2023-06" db="EMBL/GenBank/DDBJ databases">
        <title>Draft genome sequence of Nocardioides sp. SOB72.</title>
        <authorList>
            <person name="Zhang G."/>
        </authorList>
    </citation>
    <scope>NUCLEOTIDE SEQUENCE</scope>
    <source>
        <strain evidence="2">SOB72</strain>
    </source>
</reference>
<comment type="caution">
    <text evidence="2">The sequence shown here is derived from an EMBL/GenBank/DDBJ whole genome shotgun (WGS) entry which is preliminary data.</text>
</comment>
<feature type="region of interest" description="Disordered" evidence="1">
    <location>
        <begin position="1"/>
        <end position="21"/>
    </location>
</feature>
<sequence>MSDDGTAPSEFSYGPLRPEDDCEDESVTYVELRRHEYAGPFWSQEGGLFEDYDDWAPWGMTRETFDACIRWNEVGGTDEQKVALLARLRAELPPRIEVESFEH</sequence>
<evidence type="ECO:0000313" key="3">
    <source>
        <dbReference type="Proteomes" id="UP001168537"/>
    </source>
</evidence>
<dbReference type="EMBL" id="JAUHJR010000002">
    <property type="protein sequence ID" value="MDN4161107.1"/>
    <property type="molecule type" value="Genomic_DNA"/>
</dbReference>
<keyword evidence="3" id="KW-1185">Reference proteome</keyword>